<dbReference type="Proteomes" id="UP000652430">
    <property type="component" value="Unassembled WGS sequence"/>
</dbReference>
<gene>
    <name evidence="1" type="ORF">GCM10008023_21060</name>
</gene>
<evidence type="ECO:0000313" key="2">
    <source>
        <dbReference type="Proteomes" id="UP000652430"/>
    </source>
</evidence>
<accession>A0ABQ3LLJ1</accession>
<organism evidence="1 2">
    <name type="scientific">Sphingomonas glacialis</name>
    <dbReference type="NCBI Taxonomy" id="658225"/>
    <lineage>
        <taxon>Bacteria</taxon>
        <taxon>Pseudomonadati</taxon>
        <taxon>Pseudomonadota</taxon>
        <taxon>Alphaproteobacteria</taxon>
        <taxon>Sphingomonadales</taxon>
        <taxon>Sphingomonadaceae</taxon>
        <taxon>Sphingomonas</taxon>
    </lineage>
</organism>
<keyword evidence="2" id="KW-1185">Reference proteome</keyword>
<evidence type="ECO:0000313" key="1">
    <source>
        <dbReference type="EMBL" id="GHH16728.1"/>
    </source>
</evidence>
<protein>
    <submittedName>
        <fullName evidence="1">Uncharacterized protein</fullName>
    </submittedName>
</protein>
<reference evidence="2" key="1">
    <citation type="journal article" date="2019" name="Int. J. Syst. Evol. Microbiol.">
        <title>The Global Catalogue of Microorganisms (GCM) 10K type strain sequencing project: providing services to taxonomists for standard genome sequencing and annotation.</title>
        <authorList>
            <consortium name="The Broad Institute Genomics Platform"/>
            <consortium name="The Broad Institute Genome Sequencing Center for Infectious Disease"/>
            <person name="Wu L."/>
            <person name="Ma J."/>
        </authorList>
    </citation>
    <scope>NUCLEOTIDE SEQUENCE [LARGE SCALE GENOMIC DNA]</scope>
    <source>
        <strain evidence="2">CGMCC 1.8957</strain>
    </source>
</reference>
<comment type="caution">
    <text evidence="1">The sequence shown here is derived from an EMBL/GenBank/DDBJ whole genome shotgun (WGS) entry which is preliminary data.</text>
</comment>
<proteinExistence type="predicted"/>
<sequence length="142" mass="15742">MLEAAGLTVDIVDDAIGEQIAKGRPSALRAGHPLVDRLRAETGLGVVLVGRRYRRLMLEIEQPVEREMRWIYREHSPVRSDFLCRGKIPDTFAAGLGGEPLSRLADPPWQIGTAIIETVTVLHDGWLSVAITPCWLDFKSGE</sequence>
<dbReference type="EMBL" id="BNAQ01000002">
    <property type="protein sequence ID" value="GHH16728.1"/>
    <property type="molecule type" value="Genomic_DNA"/>
</dbReference>
<name>A0ABQ3LLJ1_9SPHN</name>